<dbReference type="InterPro" id="IPR023210">
    <property type="entry name" value="NADP_OxRdtase_dom"/>
</dbReference>
<dbReference type="OrthoDB" id="3190637at2"/>
<keyword evidence="3" id="KW-1185">Reference proteome</keyword>
<proteinExistence type="predicted"/>
<accession>F2N889</accession>
<dbReference type="Pfam" id="PF00248">
    <property type="entry name" value="Aldo_ket_red"/>
    <property type="match status" value="1"/>
</dbReference>
<dbReference type="SUPFAM" id="SSF51430">
    <property type="entry name" value="NAD(P)-linked oxidoreductase"/>
    <property type="match status" value="1"/>
</dbReference>
<gene>
    <name evidence="2" type="ordered locus">Corgl_1166</name>
</gene>
<dbReference type="EMBL" id="CP002628">
    <property type="protein sequence ID" value="AEB07272.1"/>
    <property type="molecule type" value="Genomic_DNA"/>
</dbReference>
<dbReference type="PANTHER" id="PTHR43364">
    <property type="entry name" value="NADH-SPECIFIC METHYLGLYOXAL REDUCTASE-RELATED"/>
    <property type="match status" value="1"/>
</dbReference>
<dbReference type="RefSeq" id="WP_013709015.1">
    <property type="nucleotide sequence ID" value="NC_015389.1"/>
</dbReference>
<dbReference type="Gene3D" id="3.20.20.100">
    <property type="entry name" value="NADP-dependent oxidoreductase domain"/>
    <property type="match status" value="1"/>
</dbReference>
<dbReference type="PANTHER" id="PTHR43364:SF1">
    <property type="entry name" value="OXIDOREDUCTASE YDHF"/>
    <property type="match status" value="1"/>
</dbReference>
<organism evidence="2 3">
    <name type="scientific">Coriobacterium glomerans (strain ATCC 49209 / DSM 20642 / JCM 10262 / PW2)</name>
    <dbReference type="NCBI Taxonomy" id="700015"/>
    <lineage>
        <taxon>Bacteria</taxon>
        <taxon>Bacillati</taxon>
        <taxon>Actinomycetota</taxon>
        <taxon>Coriobacteriia</taxon>
        <taxon>Coriobacteriales</taxon>
        <taxon>Coriobacteriaceae</taxon>
        <taxon>Coriobacterium</taxon>
    </lineage>
</organism>
<feature type="domain" description="NADP-dependent oxidoreductase" evidence="1">
    <location>
        <begin position="16"/>
        <end position="300"/>
    </location>
</feature>
<dbReference type="AlphaFoldDB" id="F2N889"/>
<dbReference type="KEGG" id="cgo:Corgl_1166"/>
<evidence type="ECO:0000259" key="1">
    <source>
        <dbReference type="Pfam" id="PF00248"/>
    </source>
</evidence>
<protein>
    <submittedName>
        <fullName evidence="2">Aldo/keto reductase</fullName>
    </submittedName>
</protein>
<evidence type="ECO:0000313" key="2">
    <source>
        <dbReference type="EMBL" id="AEB07272.1"/>
    </source>
</evidence>
<name>F2N889_CORGP</name>
<reference evidence="3" key="1">
    <citation type="journal article" date="2013" name="Stand. Genomic Sci.">
        <title>Complete genome sequence of Coriobacterium glomerans type strain (PW2(T)) from the midgut of Pyrrhocoris apterus L. (red soldier bug).</title>
        <authorList>
            <person name="Stackebrandt E."/>
            <person name="Zeytun A."/>
            <person name="Lapidus A."/>
            <person name="Nolan M."/>
            <person name="Lucas S."/>
            <person name="Hammon N."/>
            <person name="Deshpande S."/>
            <person name="Cheng J.F."/>
            <person name="Tapia R."/>
            <person name="Goodwin L.A."/>
            <person name="Pitluck S."/>
            <person name="Liolios K."/>
            <person name="Pagani I."/>
            <person name="Ivanova N."/>
            <person name="Mavromatis K."/>
            <person name="Mikhailova N."/>
            <person name="Huntemann M."/>
            <person name="Pati A."/>
            <person name="Chen A."/>
            <person name="Palaniappan K."/>
            <person name="Chang Y.J."/>
            <person name="Land M."/>
            <person name="Hauser L."/>
            <person name="Rohde M."/>
            <person name="Pukall R."/>
            <person name="Goker M."/>
            <person name="Detter J.C."/>
            <person name="Woyke T."/>
            <person name="Bristow J."/>
            <person name="Eisen J.A."/>
            <person name="Markowitz V."/>
            <person name="Hugenholtz P."/>
            <person name="Kyrpides N.C."/>
            <person name="Klenk H.P."/>
        </authorList>
    </citation>
    <scope>NUCLEOTIDE SEQUENCE</scope>
    <source>
        <strain evidence="3">ATCC 49209 / DSM 20642 / JCM 10262 / PW2</strain>
    </source>
</reference>
<sequence>MRYQQIGTSGIEASRVAMGVMRMADKTREEARSVVDAALEAGIDFFDTADVYGDGMSSAALGQALRDVSVDRSQIEVQTKFGIVHNEDAQHGSHYDFSHDHLVDSIDQELRRLQTDYVDFVLLHRFDTLVDVDELAATIDELAETGKVLRFGVSNVGPWTVEMLQAALHQRLDVNQLQFGLKHAGMVQVQVHENMLDDQAIDRDGGALVYSQLRQMTLQAWSPMQYGMFEGHFVDNPKFPELNKKLAEIAEAHDVTKEGVATAWILRHPAKIQVISGSMNPERIARVAAGAGVDLDRQEWYDLYTAAGNELP</sequence>
<dbReference type="eggNOG" id="COG4989">
    <property type="taxonomic scope" value="Bacteria"/>
</dbReference>
<dbReference type="GO" id="GO:0005829">
    <property type="term" value="C:cytosol"/>
    <property type="evidence" value="ECO:0007669"/>
    <property type="project" value="TreeGrafter"/>
</dbReference>
<dbReference type="InterPro" id="IPR050523">
    <property type="entry name" value="AKR_Detox_Biosynth"/>
</dbReference>
<dbReference type="HOGENOM" id="CLU_023205_8_1_11"/>
<dbReference type="InterPro" id="IPR036812">
    <property type="entry name" value="NAD(P)_OxRdtase_dom_sf"/>
</dbReference>
<dbReference type="Proteomes" id="UP000006851">
    <property type="component" value="Chromosome"/>
</dbReference>
<evidence type="ECO:0000313" key="3">
    <source>
        <dbReference type="Proteomes" id="UP000006851"/>
    </source>
</evidence>